<organism evidence="2 3">
    <name type="scientific">Iris pallida</name>
    <name type="common">Sweet iris</name>
    <dbReference type="NCBI Taxonomy" id="29817"/>
    <lineage>
        <taxon>Eukaryota</taxon>
        <taxon>Viridiplantae</taxon>
        <taxon>Streptophyta</taxon>
        <taxon>Embryophyta</taxon>
        <taxon>Tracheophyta</taxon>
        <taxon>Spermatophyta</taxon>
        <taxon>Magnoliopsida</taxon>
        <taxon>Liliopsida</taxon>
        <taxon>Asparagales</taxon>
        <taxon>Iridaceae</taxon>
        <taxon>Iridoideae</taxon>
        <taxon>Irideae</taxon>
        <taxon>Iris</taxon>
    </lineage>
</organism>
<gene>
    <name evidence="2" type="ORF">M6B38_271825</name>
</gene>
<reference evidence="2" key="1">
    <citation type="journal article" date="2023" name="GigaByte">
        <title>Genome assembly of the bearded iris, Iris pallida Lam.</title>
        <authorList>
            <person name="Bruccoleri R.E."/>
            <person name="Oakeley E.J."/>
            <person name="Faust A.M.E."/>
            <person name="Altorfer M."/>
            <person name="Dessus-Babus S."/>
            <person name="Burckhardt D."/>
            <person name="Oertli M."/>
            <person name="Naumann U."/>
            <person name="Petersen F."/>
            <person name="Wong J."/>
        </authorList>
    </citation>
    <scope>NUCLEOTIDE SEQUENCE</scope>
    <source>
        <strain evidence="2">GSM-AAB239-AS_SAM_17_03QT</strain>
    </source>
</reference>
<reference evidence="2" key="2">
    <citation type="submission" date="2023-04" db="EMBL/GenBank/DDBJ databases">
        <authorList>
            <person name="Bruccoleri R.E."/>
            <person name="Oakeley E.J."/>
            <person name="Faust A.-M."/>
            <person name="Dessus-Babus S."/>
            <person name="Altorfer M."/>
            <person name="Burckhardt D."/>
            <person name="Oertli M."/>
            <person name="Naumann U."/>
            <person name="Petersen F."/>
            <person name="Wong J."/>
        </authorList>
    </citation>
    <scope>NUCLEOTIDE SEQUENCE</scope>
    <source>
        <strain evidence="2">GSM-AAB239-AS_SAM_17_03QT</strain>
        <tissue evidence="2">Leaf</tissue>
    </source>
</reference>
<sequence>MDSAFCSRIPIFDLPNLAGILFAFITNIKLFICSLLGRKLHTLKNILIGQFYN</sequence>
<keyword evidence="1" id="KW-0472">Membrane</keyword>
<keyword evidence="3" id="KW-1185">Reference proteome</keyword>
<evidence type="ECO:0000313" key="2">
    <source>
        <dbReference type="EMBL" id="KAJ6848963.1"/>
    </source>
</evidence>
<proteinExistence type="predicted"/>
<keyword evidence="1" id="KW-1133">Transmembrane helix</keyword>
<accession>A0AAX6I7R4</accession>
<dbReference type="EMBL" id="JANAVB010004268">
    <property type="protein sequence ID" value="KAJ6848963.1"/>
    <property type="molecule type" value="Genomic_DNA"/>
</dbReference>
<comment type="caution">
    <text evidence="2">The sequence shown here is derived from an EMBL/GenBank/DDBJ whole genome shotgun (WGS) entry which is preliminary data.</text>
</comment>
<evidence type="ECO:0000256" key="1">
    <source>
        <dbReference type="SAM" id="Phobius"/>
    </source>
</evidence>
<feature type="transmembrane region" description="Helical" evidence="1">
    <location>
        <begin position="17"/>
        <end position="37"/>
    </location>
</feature>
<name>A0AAX6I7R4_IRIPA</name>
<protein>
    <submittedName>
        <fullName evidence="2">Transcription factor-like protein DPB</fullName>
    </submittedName>
</protein>
<evidence type="ECO:0000313" key="3">
    <source>
        <dbReference type="Proteomes" id="UP001140949"/>
    </source>
</evidence>
<dbReference type="Proteomes" id="UP001140949">
    <property type="component" value="Unassembled WGS sequence"/>
</dbReference>
<keyword evidence="1" id="KW-0812">Transmembrane</keyword>
<dbReference type="AlphaFoldDB" id="A0AAX6I7R4"/>